<dbReference type="Pfam" id="PF01035">
    <property type="entry name" value="DNA_binding_1"/>
    <property type="match status" value="1"/>
</dbReference>
<dbReference type="SUPFAM" id="SSF46767">
    <property type="entry name" value="Methylated DNA-protein cysteine methyltransferase, C-terminal domain"/>
    <property type="match status" value="1"/>
</dbReference>
<protein>
    <submittedName>
        <fullName evidence="3">MGMT family protein</fullName>
        <ecNumber evidence="3">2.1.1.63</ecNumber>
    </submittedName>
</protein>
<feature type="domain" description="Methylated-DNA-[protein]-cysteine S-methyltransferase DNA binding" evidence="2">
    <location>
        <begin position="17"/>
        <end position="83"/>
    </location>
</feature>
<evidence type="ECO:0000259" key="2">
    <source>
        <dbReference type="Pfam" id="PF01035"/>
    </source>
</evidence>
<keyword evidence="3" id="KW-0808">Transferase</keyword>
<dbReference type="InterPro" id="IPR036217">
    <property type="entry name" value="MethylDNA_cys_MeTrfase_DNAb"/>
</dbReference>
<dbReference type="Gene3D" id="1.10.10.10">
    <property type="entry name" value="Winged helix-like DNA-binding domain superfamily/Winged helix DNA-binding domain"/>
    <property type="match status" value="1"/>
</dbReference>
<dbReference type="AlphaFoldDB" id="A0AAU7GDS7"/>
<reference evidence="3" key="1">
    <citation type="submission" date="2024-05" db="EMBL/GenBank/DDBJ databases">
        <title>The Natural Products Discovery Center: Release of the First 8490 Sequenced Strains for Exploring Actinobacteria Biosynthetic Diversity.</title>
        <authorList>
            <person name="Kalkreuter E."/>
            <person name="Kautsar S.A."/>
            <person name="Yang D."/>
            <person name="Bader C.D."/>
            <person name="Teijaro C.N."/>
            <person name="Fluegel L."/>
            <person name="Davis C.M."/>
            <person name="Simpson J.R."/>
            <person name="Lauterbach L."/>
            <person name="Steele A.D."/>
            <person name="Gui C."/>
            <person name="Meng S."/>
            <person name="Li G."/>
            <person name="Viehrig K."/>
            <person name="Ye F."/>
            <person name="Su P."/>
            <person name="Kiefer A.F."/>
            <person name="Nichols A."/>
            <person name="Cepeda A.J."/>
            <person name="Yan W."/>
            <person name="Fan B."/>
            <person name="Jiang Y."/>
            <person name="Adhikari A."/>
            <person name="Zheng C.-J."/>
            <person name="Schuster L."/>
            <person name="Cowan T.M."/>
            <person name="Smanski M.J."/>
            <person name="Chevrette M.G."/>
            <person name="de Carvalho L.P.S."/>
            <person name="Shen B."/>
        </authorList>
    </citation>
    <scope>NUCLEOTIDE SEQUENCE</scope>
    <source>
        <strain evidence="3">NPDC080035</strain>
    </source>
</reference>
<evidence type="ECO:0000256" key="1">
    <source>
        <dbReference type="ARBA" id="ARBA00022763"/>
    </source>
</evidence>
<keyword evidence="3" id="KW-0489">Methyltransferase</keyword>
<dbReference type="EMBL" id="CP157390">
    <property type="protein sequence ID" value="XBM48674.1"/>
    <property type="molecule type" value="Genomic_DNA"/>
</dbReference>
<accession>A0AAU7GDS7</accession>
<dbReference type="CDD" id="cd06445">
    <property type="entry name" value="ATase"/>
    <property type="match status" value="1"/>
</dbReference>
<dbReference type="InterPro" id="IPR052520">
    <property type="entry name" value="ATL_DNA_repair"/>
</dbReference>
<dbReference type="EC" id="2.1.1.63" evidence="3"/>
<dbReference type="PANTHER" id="PTHR42942:SF1">
    <property type="entry name" value="ALKYLTRANSFERASE-LIKE PROTEIN 1"/>
    <property type="match status" value="1"/>
</dbReference>
<dbReference type="RefSeq" id="WP_348788619.1">
    <property type="nucleotide sequence ID" value="NZ_CP157390.1"/>
</dbReference>
<sequence length="113" mass="11948">MPSSSDAQPAGQGDGEDFASRVLAVVDSIPPGRVMTYGDVAAALGSRAARMVGQVMAYYGGEVPWWRVVRASGHPALGHEHIALQYYRAEGTPLLGGGTIAYRVDLRAARHTP</sequence>
<dbReference type="GO" id="GO:0006281">
    <property type="term" value="P:DNA repair"/>
    <property type="evidence" value="ECO:0007669"/>
    <property type="project" value="InterPro"/>
</dbReference>
<dbReference type="GO" id="GO:0032259">
    <property type="term" value="P:methylation"/>
    <property type="evidence" value="ECO:0007669"/>
    <property type="project" value="UniProtKB-KW"/>
</dbReference>
<dbReference type="GO" id="GO:0003908">
    <property type="term" value="F:methylated-DNA-[protein]-cysteine S-methyltransferase activity"/>
    <property type="evidence" value="ECO:0007669"/>
    <property type="project" value="UniProtKB-EC"/>
</dbReference>
<evidence type="ECO:0000313" key="3">
    <source>
        <dbReference type="EMBL" id="XBM48674.1"/>
    </source>
</evidence>
<gene>
    <name evidence="3" type="ORF">AAME72_02180</name>
</gene>
<name>A0AAU7GDS7_9MICO</name>
<organism evidence="3">
    <name type="scientific">Leifsonia sp. NPDC080035</name>
    <dbReference type="NCBI Taxonomy" id="3143936"/>
    <lineage>
        <taxon>Bacteria</taxon>
        <taxon>Bacillati</taxon>
        <taxon>Actinomycetota</taxon>
        <taxon>Actinomycetes</taxon>
        <taxon>Micrococcales</taxon>
        <taxon>Microbacteriaceae</taxon>
        <taxon>Leifsonia</taxon>
    </lineage>
</organism>
<dbReference type="InterPro" id="IPR014048">
    <property type="entry name" value="MethylDNA_cys_MeTrfase_DNA-bd"/>
</dbReference>
<proteinExistence type="predicted"/>
<dbReference type="PANTHER" id="PTHR42942">
    <property type="entry name" value="6-O-METHYLGUANINE DNA METHYLTRANSFERASE"/>
    <property type="match status" value="1"/>
</dbReference>
<keyword evidence="1" id="KW-0227">DNA damage</keyword>
<dbReference type="InterPro" id="IPR036388">
    <property type="entry name" value="WH-like_DNA-bd_sf"/>
</dbReference>